<dbReference type="EMBL" id="JAMZDX010000006">
    <property type="protein sequence ID" value="MCP2312854.1"/>
    <property type="molecule type" value="Genomic_DNA"/>
</dbReference>
<evidence type="ECO:0008006" key="5">
    <source>
        <dbReference type="Google" id="ProtNLM"/>
    </source>
</evidence>
<evidence type="ECO:0000313" key="3">
    <source>
        <dbReference type="EMBL" id="MCP2312854.1"/>
    </source>
</evidence>
<gene>
    <name evidence="3" type="ORF">FHR36_006035</name>
</gene>
<keyword evidence="2" id="KW-0812">Transmembrane</keyword>
<dbReference type="Gene3D" id="3.40.50.1820">
    <property type="entry name" value="alpha/beta hydrolase"/>
    <property type="match status" value="1"/>
</dbReference>
<organism evidence="3 4">
    <name type="scientific">Kitasatospora paracochleata</name>
    <dbReference type="NCBI Taxonomy" id="58354"/>
    <lineage>
        <taxon>Bacteria</taxon>
        <taxon>Bacillati</taxon>
        <taxon>Actinomycetota</taxon>
        <taxon>Actinomycetes</taxon>
        <taxon>Kitasatosporales</taxon>
        <taxon>Streptomycetaceae</taxon>
        <taxon>Kitasatospora</taxon>
    </lineage>
</organism>
<reference evidence="3 4" key="1">
    <citation type="submission" date="2022-06" db="EMBL/GenBank/DDBJ databases">
        <title>Sequencing the genomes of 1000 actinobacteria strains.</title>
        <authorList>
            <person name="Klenk H.-P."/>
        </authorList>
    </citation>
    <scope>NUCLEOTIDE SEQUENCE [LARGE SCALE GENOMIC DNA]</scope>
    <source>
        <strain evidence="3 4">DSM 41656</strain>
    </source>
</reference>
<comment type="caution">
    <text evidence="3">The sequence shown here is derived from an EMBL/GenBank/DDBJ whole genome shotgun (WGS) entry which is preliminary data.</text>
</comment>
<keyword evidence="4" id="KW-1185">Reference proteome</keyword>
<protein>
    <recommendedName>
        <fullName evidence="5">Esterase</fullName>
    </recommendedName>
</protein>
<evidence type="ECO:0000256" key="1">
    <source>
        <dbReference type="SAM" id="MobiDB-lite"/>
    </source>
</evidence>
<sequence>MFRPTLAVPLLIAALLGWRLARAAAVRWRDLRAAQRYEISAEARPLLLRAGGAVLCLMCVTALGVALLVGGRPGDAAASAAISASTSAADEARAAAAPRPAAPPVPSASAASAPAGSASAVPLGDVRFESVGHPAGGELLQGSVPGQDGHPRAVRVWLPAEYQKDPKAQYPVIVLHSGTAGQTADADLPDVFDGVASAVQLGRARPFVVVAPEAPGGTGHPCDLIAAAPQAVADDTALRTAVSAAFRTLPAGPGGWSTLGIEGGAPCAAAAGLARPDLYGAAAAVSGRYDAPALAQTGAEAPGTGVARLLLAAAKGDAPGLADARRLQTALRAGTGRAAAADVRISDIVEDYTPQRERLRLVRVAVQYLAESLVKPS</sequence>
<name>A0ABT1J6T3_9ACTN</name>
<feature type="region of interest" description="Disordered" evidence="1">
    <location>
        <begin position="93"/>
        <end position="114"/>
    </location>
</feature>
<dbReference type="InterPro" id="IPR050583">
    <property type="entry name" value="Mycobacterial_A85_antigen"/>
</dbReference>
<dbReference type="RefSeq" id="WP_253802286.1">
    <property type="nucleotide sequence ID" value="NZ_BAAAUB010000052.1"/>
</dbReference>
<keyword evidence="2" id="KW-1133">Transmembrane helix</keyword>
<evidence type="ECO:0000256" key="2">
    <source>
        <dbReference type="SAM" id="Phobius"/>
    </source>
</evidence>
<dbReference type="PANTHER" id="PTHR48098">
    <property type="entry name" value="ENTEROCHELIN ESTERASE-RELATED"/>
    <property type="match status" value="1"/>
</dbReference>
<proteinExistence type="predicted"/>
<accession>A0ABT1J6T3</accession>
<feature type="transmembrane region" description="Helical" evidence="2">
    <location>
        <begin position="47"/>
        <end position="69"/>
    </location>
</feature>
<dbReference type="SUPFAM" id="SSF53474">
    <property type="entry name" value="alpha/beta-Hydrolases"/>
    <property type="match status" value="1"/>
</dbReference>
<dbReference type="InterPro" id="IPR029058">
    <property type="entry name" value="AB_hydrolase_fold"/>
</dbReference>
<keyword evidence="2" id="KW-0472">Membrane</keyword>
<evidence type="ECO:0000313" key="4">
    <source>
        <dbReference type="Proteomes" id="UP001206483"/>
    </source>
</evidence>
<dbReference type="Proteomes" id="UP001206483">
    <property type="component" value="Unassembled WGS sequence"/>
</dbReference>